<evidence type="ECO:0000256" key="5">
    <source>
        <dbReference type="RuleBase" id="RU004020"/>
    </source>
</evidence>
<dbReference type="OrthoDB" id="60033at2759"/>
<dbReference type="PRINTS" id="PR00056">
    <property type="entry name" value="HSFDOMAIN"/>
</dbReference>
<dbReference type="AlphaFoldDB" id="A0A6A6VKL2"/>
<evidence type="ECO:0000313" key="9">
    <source>
        <dbReference type="Proteomes" id="UP000799440"/>
    </source>
</evidence>
<organism evidence="8 9">
    <name type="scientific">Sporormia fimetaria CBS 119925</name>
    <dbReference type="NCBI Taxonomy" id="1340428"/>
    <lineage>
        <taxon>Eukaryota</taxon>
        <taxon>Fungi</taxon>
        <taxon>Dikarya</taxon>
        <taxon>Ascomycota</taxon>
        <taxon>Pezizomycotina</taxon>
        <taxon>Dothideomycetes</taxon>
        <taxon>Pleosporomycetidae</taxon>
        <taxon>Pleosporales</taxon>
        <taxon>Sporormiaceae</taxon>
        <taxon>Sporormia</taxon>
    </lineage>
</organism>
<proteinExistence type="inferred from homology"/>
<dbReference type="Gene3D" id="1.10.10.10">
    <property type="entry name" value="Winged helix-like DNA-binding domain superfamily/Winged helix DNA-binding domain"/>
    <property type="match status" value="1"/>
</dbReference>
<sequence>MSRKRPAPGASPSMQQPPDMTNNVFPMNVAPGTSEHFPYDWNNTNMDGTMGIFDDPLYTDYGLGAVGGQPVHSRVVSLDGLNDITAPVNDAVSGQLVRRNPNQQLAARRPQRWEMNNIEAQQSDWPNRESEEEELEQKALLAKKEAQGKRKSIPPFVQKLSSFLDDNKNTNLIRWSDDGNSFIVLDEDEFARTLIPELFKHNNYASFVRQLNMYGFHKKVGLSDNSMKASEMKAKAPSEYYNKYFRRGRPELLWLIQKPKNTTAGPKRKRDEDAKHGDSDDERKFRDSSTGQYGEDLSMRPNTDMAMIPRAEYNSLRNEVRHLQQQQKLISNVLGQIRQQNNQLYQQASTFQDMHNRHENSINAILTFLATFYNRSLEGNANGNLADLFHPNMNNQPRGNVVDVDEFPEKTFEKSPRPRFNAKRSLLLPAPAPKDLLARGGRAATLSPSVMSAAGSPPTKSRPLYKSPAMSRSTSSSAVMGTQSANPGASKEATPPTPQVVQNLPETDEIMSAIRNVNASASQSGAPSSTFDFSAALANYTTQGGNAPLTAQQRNHVLSLMANDTSAAAPNSILAHNNNNALVNPQPPPMPDLNHYMATESQLDYLQKVSEEQNARVRELQAKLQPLSPSGSIPGLEEGSYFGNAGNVGEPGHFDLDMDNFVNGDDFFPNNSNANPHNGNTGADSGDPATTLPDLTLDGMPVGEEGMTPDLESLAQFNQNNDAGNDSSFLGIDAGNEESRVESLSSSATSPAVTVEDADDEDVPSASKKRKVFRE</sequence>
<feature type="compositionally biased region" description="Basic and acidic residues" evidence="6">
    <location>
        <begin position="269"/>
        <end position="287"/>
    </location>
</feature>
<dbReference type="SUPFAM" id="SSF46785">
    <property type="entry name" value="Winged helix' DNA-binding domain"/>
    <property type="match status" value="1"/>
</dbReference>
<dbReference type="GO" id="GO:0043565">
    <property type="term" value="F:sequence-specific DNA binding"/>
    <property type="evidence" value="ECO:0007669"/>
    <property type="project" value="InterPro"/>
</dbReference>
<feature type="compositionally biased region" description="Low complexity" evidence="6">
    <location>
        <begin position="670"/>
        <end position="680"/>
    </location>
</feature>
<feature type="region of interest" description="Disordered" evidence="6">
    <location>
        <begin position="665"/>
        <end position="775"/>
    </location>
</feature>
<dbReference type="InterPro" id="IPR036390">
    <property type="entry name" value="WH_DNA-bd_sf"/>
</dbReference>
<protein>
    <recommendedName>
        <fullName evidence="7">HSF-type DNA-binding domain-containing protein</fullName>
    </recommendedName>
</protein>
<dbReference type="PANTHER" id="PTHR10015">
    <property type="entry name" value="HEAT SHOCK TRANSCRIPTION FACTOR"/>
    <property type="match status" value="1"/>
</dbReference>
<dbReference type="Proteomes" id="UP000799440">
    <property type="component" value="Unassembled WGS sequence"/>
</dbReference>
<feature type="region of interest" description="Disordered" evidence="6">
    <location>
        <begin position="256"/>
        <end position="300"/>
    </location>
</feature>
<keyword evidence="3" id="KW-0238">DNA-binding</keyword>
<comment type="similarity">
    <text evidence="2 5">Belongs to the HSF family.</text>
</comment>
<dbReference type="InterPro" id="IPR000232">
    <property type="entry name" value="HSF_DNA-bd"/>
</dbReference>
<dbReference type="Pfam" id="PF00447">
    <property type="entry name" value="HSF_DNA-bind"/>
    <property type="match status" value="1"/>
</dbReference>
<name>A0A6A6VKL2_9PLEO</name>
<feature type="compositionally biased region" description="Low complexity" evidence="6">
    <location>
        <begin position="467"/>
        <end position="477"/>
    </location>
</feature>
<reference evidence="8" key="1">
    <citation type="journal article" date="2020" name="Stud. Mycol.">
        <title>101 Dothideomycetes genomes: a test case for predicting lifestyles and emergence of pathogens.</title>
        <authorList>
            <person name="Haridas S."/>
            <person name="Albert R."/>
            <person name="Binder M."/>
            <person name="Bloem J."/>
            <person name="Labutti K."/>
            <person name="Salamov A."/>
            <person name="Andreopoulos B."/>
            <person name="Baker S."/>
            <person name="Barry K."/>
            <person name="Bills G."/>
            <person name="Bluhm B."/>
            <person name="Cannon C."/>
            <person name="Castanera R."/>
            <person name="Culley D."/>
            <person name="Daum C."/>
            <person name="Ezra D."/>
            <person name="Gonzalez J."/>
            <person name="Henrissat B."/>
            <person name="Kuo A."/>
            <person name="Liang C."/>
            <person name="Lipzen A."/>
            <person name="Lutzoni F."/>
            <person name="Magnuson J."/>
            <person name="Mondo S."/>
            <person name="Nolan M."/>
            <person name="Ohm R."/>
            <person name="Pangilinan J."/>
            <person name="Park H.-J."/>
            <person name="Ramirez L."/>
            <person name="Alfaro M."/>
            <person name="Sun H."/>
            <person name="Tritt A."/>
            <person name="Yoshinaga Y."/>
            <person name="Zwiers L.-H."/>
            <person name="Turgeon B."/>
            <person name="Goodwin S."/>
            <person name="Spatafora J."/>
            <person name="Crous P."/>
            <person name="Grigoriev I."/>
        </authorList>
    </citation>
    <scope>NUCLEOTIDE SEQUENCE</scope>
    <source>
        <strain evidence="8">CBS 119925</strain>
    </source>
</reference>
<dbReference type="InterPro" id="IPR036388">
    <property type="entry name" value="WH-like_DNA-bd_sf"/>
</dbReference>
<feature type="domain" description="HSF-type DNA-binding" evidence="7">
    <location>
        <begin position="152"/>
        <end position="259"/>
    </location>
</feature>
<feature type="region of interest" description="Disordered" evidence="6">
    <location>
        <begin position="1"/>
        <end position="24"/>
    </location>
</feature>
<keyword evidence="4" id="KW-0539">Nucleus</keyword>
<evidence type="ECO:0000256" key="1">
    <source>
        <dbReference type="ARBA" id="ARBA00004123"/>
    </source>
</evidence>
<feature type="region of interest" description="Disordered" evidence="6">
    <location>
        <begin position="448"/>
        <end position="499"/>
    </location>
</feature>
<evidence type="ECO:0000256" key="2">
    <source>
        <dbReference type="ARBA" id="ARBA00006403"/>
    </source>
</evidence>
<evidence type="ECO:0000313" key="8">
    <source>
        <dbReference type="EMBL" id="KAF2750264.1"/>
    </source>
</evidence>
<dbReference type="FunFam" id="1.10.10.10:FF:000173">
    <property type="entry name" value="Heat shock transcription factor Hsf1"/>
    <property type="match status" value="1"/>
</dbReference>
<feature type="compositionally biased region" description="Polar residues" evidence="6">
    <location>
        <begin position="12"/>
        <end position="24"/>
    </location>
</feature>
<feature type="compositionally biased region" description="Polar residues" evidence="6">
    <location>
        <begin position="715"/>
        <end position="728"/>
    </location>
</feature>
<dbReference type="SMART" id="SM00415">
    <property type="entry name" value="HSF"/>
    <property type="match status" value="1"/>
</dbReference>
<evidence type="ECO:0000256" key="4">
    <source>
        <dbReference type="ARBA" id="ARBA00023242"/>
    </source>
</evidence>
<evidence type="ECO:0000256" key="6">
    <source>
        <dbReference type="SAM" id="MobiDB-lite"/>
    </source>
</evidence>
<evidence type="ECO:0000259" key="7">
    <source>
        <dbReference type="SMART" id="SM00415"/>
    </source>
</evidence>
<gene>
    <name evidence="8" type="ORF">M011DRAFT_396885</name>
</gene>
<evidence type="ECO:0000256" key="3">
    <source>
        <dbReference type="ARBA" id="ARBA00023125"/>
    </source>
</evidence>
<dbReference type="GO" id="GO:0005634">
    <property type="term" value="C:nucleus"/>
    <property type="evidence" value="ECO:0007669"/>
    <property type="project" value="UniProtKB-SubCell"/>
</dbReference>
<feature type="compositionally biased region" description="Polar residues" evidence="6">
    <location>
        <begin position="478"/>
        <end position="487"/>
    </location>
</feature>
<comment type="subcellular location">
    <subcellularLocation>
        <location evidence="1">Nucleus</location>
    </subcellularLocation>
</comment>
<accession>A0A6A6VKL2</accession>
<dbReference type="EMBL" id="MU006564">
    <property type="protein sequence ID" value="KAF2750264.1"/>
    <property type="molecule type" value="Genomic_DNA"/>
</dbReference>
<dbReference type="GO" id="GO:0003700">
    <property type="term" value="F:DNA-binding transcription factor activity"/>
    <property type="evidence" value="ECO:0007669"/>
    <property type="project" value="InterPro"/>
</dbReference>
<feature type="compositionally biased region" description="Polar residues" evidence="6">
    <location>
        <begin position="742"/>
        <end position="751"/>
    </location>
</feature>
<dbReference type="PANTHER" id="PTHR10015:SF427">
    <property type="entry name" value="HEAT SHOCK FACTOR PROTEIN"/>
    <property type="match status" value="1"/>
</dbReference>
<keyword evidence="9" id="KW-1185">Reference proteome</keyword>